<organism evidence="1 2">
    <name type="scientific">Planobispora siamensis</name>
    <dbReference type="NCBI Taxonomy" id="936338"/>
    <lineage>
        <taxon>Bacteria</taxon>
        <taxon>Bacillati</taxon>
        <taxon>Actinomycetota</taxon>
        <taxon>Actinomycetes</taxon>
        <taxon>Streptosporangiales</taxon>
        <taxon>Streptosporangiaceae</taxon>
        <taxon>Planobispora</taxon>
    </lineage>
</organism>
<sequence>MTYSDGDPNGFLDEPHVGVLHAVARTGTLAVPVWYRRAADDISVITSLGSRKGRAISESGRFGLVVSTGYRYVSLEGPVVETRECDFARDLVPMAARYLGGDGGRYAALWRDAVGDDLRVFVMRPEHRYSADVTGEFAALGIRPLPLP</sequence>
<accession>A0A8J3SQC7</accession>
<dbReference type="AlphaFoldDB" id="A0A8J3SQC7"/>
<dbReference type="EMBL" id="BOOJ01000071">
    <property type="protein sequence ID" value="GIH96775.1"/>
    <property type="molecule type" value="Genomic_DNA"/>
</dbReference>
<dbReference type="InterPro" id="IPR012349">
    <property type="entry name" value="Split_barrel_FMN-bd"/>
</dbReference>
<name>A0A8J3SQC7_9ACTN</name>
<evidence type="ECO:0000313" key="2">
    <source>
        <dbReference type="Proteomes" id="UP000619788"/>
    </source>
</evidence>
<dbReference type="Gene3D" id="2.30.110.10">
    <property type="entry name" value="Electron Transport, Fmn-binding Protein, Chain A"/>
    <property type="match status" value="1"/>
</dbReference>
<dbReference type="SUPFAM" id="SSF50475">
    <property type="entry name" value="FMN-binding split barrel"/>
    <property type="match status" value="1"/>
</dbReference>
<comment type="caution">
    <text evidence="1">The sequence shown here is derived from an EMBL/GenBank/DDBJ whole genome shotgun (WGS) entry which is preliminary data.</text>
</comment>
<dbReference type="Proteomes" id="UP000619788">
    <property type="component" value="Unassembled WGS sequence"/>
</dbReference>
<keyword evidence="2" id="KW-1185">Reference proteome</keyword>
<evidence type="ECO:0000313" key="1">
    <source>
        <dbReference type="EMBL" id="GIH96775.1"/>
    </source>
</evidence>
<proteinExistence type="predicted"/>
<protein>
    <submittedName>
        <fullName evidence="1">Pyridoxamine 5'-phosphate oxidase</fullName>
    </submittedName>
</protein>
<dbReference type="RefSeq" id="WP_373872538.1">
    <property type="nucleotide sequence ID" value="NZ_BOOJ01000071.1"/>
</dbReference>
<gene>
    <name evidence="1" type="ORF">Psi01_74050</name>
</gene>
<reference evidence="1 2" key="1">
    <citation type="submission" date="2021-01" db="EMBL/GenBank/DDBJ databases">
        <title>Whole genome shotgun sequence of Planobispora siamensis NBRC 107568.</title>
        <authorList>
            <person name="Komaki H."/>
            <person name="Tamura T."/>
        </authorList>
    </citation>
    <scope>NUCLEOTIDE SEQUENCE [LARGE SCALE GENOMIC DNA]</scope>
    <source>
        <strain evidence="1 2">NBRC 107568</strain>
    </source>
</reference>